<reference evidence="3" key="1">
    <citation type="journal article" date="2019" name="Int. J. Syst. Evol. Microbiol.">
        <title>The Global Catalogue of Microorganisms (GCM) 10K type strain sequencing project: providing services to taxonomists for standard genome sequencing and annotation.</title>
        <authorList>
            <consortium name="The Broad Institute Genomics Platform"/>
            <consortium name="The Broad Institute Genome Sequencing Center for Infectious Disease"/>
            <person name="Wu L."/>
            <person name="Ma J."/>
        </authorList>
    </citation>
    <scope>NUCLEOTIDE SEQUENCE [LARGE SCALE GENOMIC DNA]</scope>
    <source>
        <strain evidence="3">JCM 16365</strain>
    </source>
</reference>
<evidence type="ECO:0000313" key="2">
    <source>
        <dbReference type="EMBL" id="GAA2572384.1"/>
    </source>
</evidence>
<sequence length="156" mass="16129">MQTAEIQTGRRVVVVLEPGDEILTSLADACRRHGIAQAAISTFSGAFRTVRLIAAETPAADPEAPMPTAVDVPYTEGLGSGTITTASDGALVVHVHVAVGVKDDAARAYAGHLLSGETHYVVEVVLDEILSPTLERHPHPGSAGLPILQIPAATAP</sequence>
<dbReference type="SUPFAM" id="SSF117856">
    <property type="entry name" value="AF0104/ALDC/Ptd012-like"/>
    <property type="match status" value="1"/>
</dbReference>
<gene>
    <name evidence="2" type="ORF">GCM10009862_09100</name>
</gene>
<dbReference type="Gene3D" id="3.30.1330.80">
    <property type="entry name" value="Hypothetical protein, similar to alpha- acetolactate decarboxylase, domain 2"/>
    <property type="match status" value="1"/>
</dbReference>
<evidence type="ECO:0000259" key="1">
    <source>
        <dbReference type="PROSITE" id="PS51742"/>
    </source>
</evidence>
<proteinExistence type="predicted"/>
<protein>
    <recommendedName>
        <fullName evidence="1">PPC domain-containing protein</fullName>
    </recommendedName>
</protein>
<dbReference type="Pfam" id="PF03479">
    <property type="entry name" value="PCC"/>
    <property type="match status" value="1"/>
</dbReference>
<dbReference type="PROSITE" id="PS51742">
    <property type="entry name" value="PPC"/>
    <property type="match status" value="1"/>
</dbReference>
<dbReference type="Proteomes" id="UP001500274">
    <property type="component" value="Unassembled WGS sequence"/>
</dbReference>
<dbReference type="EMBL" id="BAAARI010000005">
    <property type="protein sequence ID" value="GAA2572384.1"/>
    <property type="molecule type" value="Genomic_DNA"/>
</dbReference>
<feature type="domain" description="PPC" evidence="1">
    <location>
        <begin position="6"/>
        <end position="151"/>
    </location>
</feature>
<comment type="caution">
    <text evidence="2">The sequence shown here is derived from an EMBL/GenBank/DDBJ whole genome shotgun (WGS) entry which is preliminary data.</text>
</comment>
<dbReference type="InterPro" id="IPR005175">
    <property type="entry name" value="PPC_dom"/>
</dbReference>
<keyword evidence="3" id="KW-1185">Reference proteome</keyword>
<name>A0ABP6BI48_9MICO</name>
<dbReference type="RefSeq" id="WP_344227319.1">
    <property type="nucleotide sequence ID" value="NZ_BAAARI010000005.1"/>
</dbReference>
<organism evidence="2 3">
    <name type="scientific">Microbacterium binotii</name>
    <dbReference type="NCBI Taxonomy" id="462710"/>
    <lineage>
        <taxon>Bacteria</taxon>
        <taxon>Bacillati</taxon>
        <taxon>Actinomycetota</taxon>
        <taxon>Actinomycetes</taxon>
        <taxon>Micrococcales</taxon>
        <taxon>Microbacteriaceae</taxon>
        <taxon>Microbacterium</taxon>
    </lineage>
</organism>
<evidence type="ECO:0000313" key="3">
    <source>
        <dbReference type="Proteomes" id="UP001500274"/>
    </source>
</evidence>
<accession>A0ABP6BI48</accession>